<evidence type="ECO:0000313" key="1">
    <source>
        <dbReference type="EMBL" id="NBN88579.1"/>
    </source>
</evidence>
<comment type="caution">
    <text evidence="1">The sequence shown here is derived from an EMBL/GenBank/DDBJ whole genome shotgun (WGS) entry which is preliminary data.</text>
</comment>
<accession>A0A964XR15</accession>
<sequence>MVEKDGKYYNYVGGVVDKSEVTWLNKPFKNHKTWHKYSDKQIESLRELLLYLGETYGISLKYNDDIFSLNTRALKGENGLFTHNSVRVDKSDVYPCPRLIEMLKGL</sequence>
<protein>
    <recommendedName>
        <fullName evidence="3">N-acetylmuramoyl-L-alanine amidase domain-containing protein</fullName>
    </recommendedName>
</protein>
<dbReference type="EMBL" id="RGET01000175">
    <property type="protein sequence ID" value="NBN88579.1"/>
    <property type="molecule type" value="Genomic_DNA"/>
</dbReference>
<proteinExistence type="predicted"/>
<organism evidence="1 2">
    <name type="scientific">Candidatus Fonsibacter lacus</name>
    <dbReference type="NCBI Taxonomy" id="2576439"/>
    <lineage>
        <taxon>Bacteria</taxon>
        <taxon>Pseudomonadati</taxon>
        <taxon>Pseudomonadota</taxon>
        <taxon>Alphaproteobacteria</taxon>
        <taxon>Candidatus Pelagibacterales</taxon>
        <taxon>Candidatus Pelagibacterales incertae sedis</taxon>
        <taxon>Candidatus Fonsibacter</taxon>
    </lineage>
</organism>
<dbReference type="AlphaFoldDB" id="A0A964XR15"/>
<reference evidence="1" key="1">
    <citation type="submission" date="2018-10" db="EMBL/GenBank/DDBJ databases">
        <title>Iterative Subtractive Binning of Freshwater Chronoseries Metagenomes Recovers Nearly Complete Genomes from over Four Hundred Novel Species.</title>
        <authorList>
            <person name="Rodriguez-R L.M."/>
            <person name="Tsementzi D."/>
            <person name="Luo C."/>
            <person name="Konstantinidis K.T."/>
        </authorList>
    </citation>
    <scope>NUCLEOTIDE SEQUENCE</scope>
    <source>
        <strain evidence="1">WB7_6_001</strain>
    </source>
</reference>
<gene>
    <name evidence="1" type="ORF">EBV32_05790</name>
</gene>
<dbReference type="Proteomes" id="UP000713222">
    <property type="component" value="Unassembled WGS sequence"/>
</dbReference>
<name>A0A964XR15_9PROT</name>
<evidence type="ECO:0008006" key="3">
    <source>
        <dbReference type="Google" id="ProtNLM"/>
    </source>
</evidence>
<evidence type="ECO:0000313" key="2">
    <source>
        <dbReference type="Proteomes" id="UP000713222"/>
    </source>
</evidence>